<evidence type="ECO:0000256" key="2">
    <source>
        <dbReference type="SAM" id="MobiDB-lite"/>
    </source>
</evidence>
<dbReference type="InterPro" id="IPR037056">
    <property type="entry name" value="RNase_H1_N_sf"/>
</dbReference>
<feature type="region of interest" description="Disordered" evidence="2">
    <location>
        <begin position="324"/>
        <end position="358"/>
    </location>
</feature>
<evidence type="ECO:0000259" key="3">
    <source>
        <dbReference type="Pfam" id="PF01693"/>
    </source>
</evidence>
<dbReference type="Gene3D" id="3.40.970.10">
    <property type="entry name" value="Ribonuclease H1, N-terminal domain"/>
    <property type="match status" value="1"/>
</dbReference>
<accession>A0A2P5BM67</accession>
<keyword evidence="5" id="KW-1185">Reference proteome</keyword>
<comment type="caution">
    <text evidence="4">The sequence shown here is derived from an EMBL/GenBank/DDBJ whole genome shotgun (WGS) entry which is preliminary data.</text>
</comment>
<dbReference type="InterPro" id="IPR011320">
    <property type="entry name" value="RNase_H1_N"/>
</dbReference>
<dbReference type="InterPro" id="IPR009027">
    <property type="entry name" value="Ribosomal_bL9/RNase_H1_N"/>
</dbReference>
<evidence type="ECO:0000256" key="1">
    <source>
        <dbReference type="SAM" id="Coils"/>
    </source>
</evidence>
<feature type="domain" description="Ribonuclease H1 N-terminal" evidence="3">
    <location>
        <begin position="106"/>
        <end position="145"/>
    </location>
</feature>
<evidence type="ECO:0000313" key="5">
    <source>
        <dbReference type="Proteomes" id="UP000237105"/>
    </source>
</evidence>
<dbReference type="EMBL" id="JXTB01000253">
    <property type="protein sequence ID" value="PON49854.1"/>
    <property type="molecule type" value="Genomic_DNA"/>
</dbReference>
<keyword evidence="1" id="KW-0175">Coiled coil</keyword>
<protein>
    <submittedName>
        <fullName evidence="4">Ribonuclease H1, N-terminal</fullName>
    </submittedName>
</protein>
<dbReference type="AlphaFoldDB" id="A0A2P5BM67"/>
<evidence type="ECO:0000313" key="4">
    <source>
        <dbReference type="EMBL" id="PON49854.1"/>
    </source>
</evidence>
<dbReference type="OrthoDB" id="959856at2759"/>
<gene>
    <name evidence="4" type="ORF">PanWU01x14_227530</name>
</gene>
<feature type="coiled-coil region" evidence="1">
    <location>
        <begin position="180"/>
        <end position="214"/>
    </location>
</feature>
<reference evidence="5" key="1">
    <citation type="submission" date="2016-06" db="EMBL/GenBank/DDBJ databases">
        <title>Parallel loss of symbiosis genes in relatives of nitrogen-fixing non-legume Parasponia.</title>
        <authorList>
            <person name="Van Velzen R."/>
            <person name="Holmer R."/>
            <person name="Bu F."/>
            <person name="Rutten L."/>
            <person name="Van Zeijl A."/>
            <person name="Liu W."/>
            <person name="Santuari L."/>
            <person name="Cao Q."/>
            <person name="Sharma T."/>
            <person name="Shen D."/>
            <person name="Roswanjaya Y."/>
            <person name="Wardhani T."/>
            <person name="Kalhor M.S."/>
            <person name="Jansen J."/>
            <person name="Van den Hoogen J."/>
            <person name="Gungor B."/>
            <person name="Hartog M."/>
            <person name="Hontelez J."/>
            <person name="Verver J."/>
            <person name="Yang W.-C."/>
            <person name="Schijlen E."/>
            <person name="Repin R."/>
            <person name="Schilthuizen M."/>
            <person name="Schranz E."/>
            <person name="Heidstra R."/>
            <person name="Miyata K."/>
            <person name="Fedorova E."/>
            <person name="Kohlen W."/>
            <person name="Bisseling T."/>
            <person name="Smit S."/>
            <person name="Geurts R."/>
        </authorList>
    </citation>
    <scope>NUCLEOTIDE SEQUENCE [LARGE SCALE GENOMIC DNA]</scope>
    <source>
        <strain evidence="5">cv. WU1-14</strain>
    </source>
</reference>
<dbReference type="Proteomes" id="UP000237105">
    <property type="component" value="Unassembled WGS sequence"/>
</dbReference>
<name>A0A2P5BM67_PARAD</name>
<sequence length="358" mass="40743">MDIDDCRKEDIEMASSSEHLPVGVRTTEFKGEIITGALKLTDKLSFSDFAKTSWAFKVQDGIELAKAEKILIDNLWYAHNRKDTKHIIAALNGLSVYLSRKNGEYKCYVVFNGLRPGIYKSWAAVTQVTKGSNSQYKKYNSAHAAITDAQIYIGQNFYIDPDMKGQTPEGPSNTETVLEAHTFNKEIINLKKQILDLEEKNQLLQERIIMTEKKEINQELQISYAGATSDEGLSKEERILINLEQIKKELFKHQKEVEEKLETIVYNTYSAAEGVNILDSGPSDPWVEWLDNRIGLAQELRPGSIRPPQNVQIKNLEGQVKTINLSEEDKTRHELQEEKKKEGDNSGPNPREEQNQPM</sequence>
<organism evidence="4 5">
    <name type="scientific">Parasponia andersonii</name>
    <name type="common">Sponia andersonii</name>
    <dbReference type="NCBI Taxonomy" id="3476"/>
    <lineage>
        <taxon>Eukaryota</taxon>
        <taxon>Viridiplantae</taxon>
        <taxon>Streptophyta</taxon>
        <taxon>Embryophyta</taxon>
        <taxon>Tracheophyta</taxon>
        <taxon>Spermatophyta</taxon>
        <taxon>Magnoliopsida</taxon>
        <taxon>eudicotyledons</taxon>
        <taxon>Gunneridae</taxon>
        <taxon>Pentapetalae</taxon>
        <taxon>rosids</taxon>
        <taxon>fabids</taxon>
        <taxon>Rosales</taxon>
        <taxon>Cannabaceae</taxon>
        <taxon>Parasponia</taxon>
    </lineage>
</organism>
<feature type="compositionally biased region" description="Basic and acidic residues" evidence="2">
    <location>
        <begin position="327"/>
        <end position="358"/>
    </location>
</feature>
<dbReference type="SUPFAM" id="SSF55658">
    <property type="entry name" value="L9 N-domain-like"/>
    <property type="match status" value="1"/>
</dbReference>
<dbReference type="Pfam" id="PF01693">
    <property type="entry name" value="Cauli_VI"/>
    <property type="match status" value="1"/>
</dbReference>
<proteinExistence type="predicted"/>